<accession>A0A2P9D4Q2</accession>
<dbReference type="Proteomes" id="UP000240500">
    <property type="component" value="Chromosome 3"/>
</dbReference>
<dbReference type="AlphaFoldDB" id="A0A2P9D4Q2"/>
<evidence type="ECO:0000259" key="1">
    <source>
        <dbReference type="Pfam" id="PF15445"/>
    </source>
</evidence>
<protein>
    <submittedName>
        <fullName evidence="2">Erythrocyte membrane protein 1, PfEMP1, putative</fullName>
    </submittedName>
</protein>
<organism evidence="2 3">
    <name type="scientific">Plasmodium reichenowi</name>
    <dbReference type="NCBI Taxonomy" id="5854"/>
    <lineage>
        <taxon>Eukaryota</taxon>
        <taxon>Sar</taxon>
        <taxon>Alveolata</taxon>
        <taxon>Apicomplexa</taxon>
        <taxon>Aconoidasida</taxon>
        <taxon>Haemosporida</taxon>
        <taxon>Plasmodiidae</taxon>
        <taxon>Plasmodium</taxon>
        <taxon>Plasmodium (Laverania)</taxon>
    </lineage>
</organism>
<evidence type="ECO:0000313" key="2">
    <source>
        <dbReference type="EMBL" id="SOV76007.1"/>
    </source>
</evidence>
<feature type="domain" description="Plasmodium falciparum erythrocyte membrane protein 1 acidic terminal segment" evidence="1">
    <location>
        <begin position="7"/>
        <end position="53"/>
    </location>
</feature>
<gene>
    <name evidence="2" type="ORF">PRG01_0327900</name>
</gene>
<sequence>MRLSSFFVSLIYPKGDYNIPTLKSLNRHFPYARHLYKGKTYIYLKEDSGHNNYQDILPTYTFNAPSSTTHKIHLCIKTDEVINLRIMNGIKHKGYMYKKWNDNERLYKLNHKWNMEHNEDLLNINTYIIS</sequence>
<dbReference type="VEuPathDB" id="PlasmoDB:PRG01_0327900"/>
<reference evidence="2 3" key="1">
    <citation type="submission" date="2016-09" db="EMBL/GenBank/DDBJ databases">
        <authorList>
            <consortium name="Pathogen Informatics"/>
        </authorList>
    </citation>
    <scope>NUCLEOTIDE SEQUENCE [LARGE SCALE GENOMIC DNA]</scope>
</reference>
<name>A0A2P9D4Q2_PLARE</name>
<dbReference type="EMBL" id="LT969566">
    <property type="protein sequence ID" value="SOV76007.1"/>
    <property type="molecule type" value="Genomic_DNA"/>
</dbReference>
<dbReference type="InterPro" id="IPR029211">
    <property type="entry name" value="PfEMP1_ATS"/>
</dbReference>
<dbReference type="Pfam" id="PF15445">
    <property type="entry name" value="ATS"/>
    <property type="match status" value="1"/>
</dbReference>
<proteinExistence type="predicted"/>
<evidence type="ECO:0000313" key="3">
    <source>
        <dbReference type="Proteomes" id="UP000240500"/>
    </source>
</evidence>